<dbReference type="Pfam" id="PF07686">
    <property type="entry name" value="V-set"/>
    <property type="match status" value="1"/>
</dbReference>
<proteinExistence type="predicted"/>
<keyword evidence="7" id="KW-0325">Glycoprotein</keyword>
<feature type="transmembrane region" description="Helical" evidence="9">
    <location>
        <begin position="206"/>
        <end position="229"/>
    </location>
</feature>
<evidence type="ECO:0000256" key="8">
    <source>
        <dbReference type="ARBA" id="ARBA00023319"/>
    </source>
</evidence>
<evidence type="ECO:0000256" key="5">
    <source>
        <dbReference type="ARBA" id="ARBA00023136"/>
    </source>
</evidence>
<comment type="subcellular location">
    <subcellularLocation>
        <location evidence="1">Membrane</location>
        <topology evidence="1">Single-pass type I membrane protein</topology>
    </subcellularLocation>
</comment>
<sequence>MLRERRRKGGLTRNNTSFLALIVATSKQQSFCLTPFILKTFHVQMLNRLVECLSQVSGIHVTTPAEVHASKGDTVMLPCTFTSTSPPTSKMSVHWSYRPLTGGPPLVFFHFSSRAYYQESGQFAGRIKWRGAPARGDASLSLINATLNDNGTYICDVTNPPDVFGPNSETVLTVTPKGMIKSLYIGIKTSQVLPFVVLALKSTLFYSLQIIYLFYTLFVIKFPLTFSLVH</sequence>
<dbReference type="SUPFAM" id="SSF48726">
    <property type="entry name" value="Immunoglobulin"/>
    <property type="match status" value="1"/>
</dbReference>
<dbReference type="PANTHER" id="PTHR13869">
    <property type="entry name" value="MYELIN P0 RELATED"/>
    <property type="match status" value="1"/>
</dbReference>
<evidence type="ECO:0000256" key="6">
    <source>
        <dbReference type="ARBA" id="ARBA00023157"/>
    </source>
</evidence>
<dbReference type="PANTHER" id="PTHR13869:SF20">
    <property type="entry name" value="MYELIN PROTEIN ZERO-LIKE PROTEIN 3"/>
    <property type="match status" value="1"/>
</dbReference>
<evidence type="ECO:0000256" key="2">
    <source>
        <dbReference type="ARBA" id="ARBA00022692"/>
    </source>
</evidence>
<name>A0A3Q2D3U7_CYPVA</name>
<evidence type="ECO:0000256" key="1">
    <source>
        <dbReference type="ARBA" id="ARBA00004479"/>
    </source>
</evidence>
<dbReference type="InterPro" id="IPR000920">
    <property type="entry name" value="Myelin_P0-rel"/>
</dbReference>
<evidence type="ECO:0000313" key="11">
    <source>
        <dbReference type="Ensembl" id="ENSCVAP00000013226.1"/>
    </source>
</evidence>
<dbReference type="PRINTS" id="PR00213">
    <property type="entry name" value="MYELINP0"/>
</dbReference>
<keyword evidence="3" id="KW-0732">Signal</keyword>
<accession>A0A3Q2D3U7</accession>
<dbReference type="Gene3D" id="2.60.40.10">
    <property type="entry name" value="Immunoglobulins"/>
    <property type="match status" value="1"/>
</dbReference>
<dbReference type="PROSITE" id="PS50835">
    <property type="entry name" value="IG_LIKE"/>
    <property type="match status" value="1"/>
</dbReference>
<evidence type="ECO:0000259" key="10">
    <source>
        <dbReference type="PROSITE" id="PS50835"/>
    </source>
</evidence>
<dbReference type="InterPro" id="IPR013783">
    <property type="entry name" value="Ig-like_fold"/>
</dbReference>
<dbReference type="InterPro" id="IPR003599">
    <property type="entry name" value="Ig_sub"/>
</dbReference>
<reference evidence="11" key="2">
    <citation type="submission" date="2025-09" db="UniProtKB">
        <authorList>
            <consortium name="Ensembl"/>
        </authorList>
    </citation>
    <scope>IDENTIFICATION</scope>
</reference>
<dbReference type="InterPro" id="IPR036179">
    <property type="entry name" value="Ig-like_dom_sf"/>
</dbReference>
<keyword evidence="5 9" id="KW-0472">Membrane</keyword>
<keyword evidence="8" id="KW-0393">Immunoglobulin domain</keyword>
<dbReference type="GeneTree" id="ENSGT01030000234556"/>
<reference evidence="11" key="1">
    <citation type="submission" date="2025-08" db="UniProtKB">
        <authorList>
            <consortium name="Ensembl"/>
        </authorList>
    </citation>
    <scope>IDENTIFICATION</scope>
</reference>
<keyword evidence="2 9" id="KW-0812">Transmembrane</keyword>
<evidence type="ECO:0000256" key="9">
    <source>
        <dbReference type="SAM" id="Phobius"/>
    </source>
</evidence>
<protein>
    <submittedName>
        <fullName evidence="11">Myelin protein zero like 3</fullName>
    </submittedName>
</protein>
<dbReference type="Ensembl" id="ENSCVAT00000020754.1">
    <property type="protein sequence ID" value="ENSCVAP00000013226.1"/>
    <property type="gene ID" value="ENSCVAG00000015718.1"/>
</dbReference>
<evidence type="ECO:0000313" key="12">
    <source>
        <dbReference type="Proteomes" id="UP000265020"/>
    </source>
</evidence>
<evidence type="ECO:0000256" key="3">
    <source>
        <dbReference type="ARBA" id="ARBA00022729"/>
    </source>
</evidence>
<dbReference type="Proteomes" id="UP000265020">
    <property type="component" value="Unassembled WGS sequence"/>
</dbReference>
<dbReference type="STRING" id="28743.ENSCVAP00000013226"/>
<keyword evidence="12" id="KW-1185">Reference proteome</keyword>
<feature type="domain" description="Ig-like" evidence="10">
    <location>
        <begin position="35"/>
        <end position="173"/>
    </location>
</feature>
<evidence type="ECO:0000256" key="7">
    <source>
        <dbReference type="ARBA" id="ARBA00023180"/>
    </source>
</evidence>
<dbReference type="SMART" id="SM00406">
    <property type="entry name" value="IGv"/>
    <property type="match status" value="1"/>
</dbReference>
<dbReference type="InterPro" id="IPR013106">
    <property type="entry name" value="Ig_V-set"/>
</dbReference>
<organism evidence="11 12">
    <name type="scientific">Cyprinodon variegatus</name>
    <name type="common">Sheepshead minnow</name>
    <dbReference type="NCBI Taxonomy" id="28743"/>
    <lineage>
        <taxon>Eukaryota</taxon>
        <taxon>Metazoa</taxon>
        <taxon>Chordata</taxon>
        <taxon>Craniata</taxon>
        <taxon>Vertebrata</taxon>
        <taxon>Euteleostomi</taxon>
        <taxon>Actinopterygii</taxon>
        <taxon>Neopterygii</taxon>
        <taxon>Teleostei</taxon>
        <taxon>Neoteleostei</taxon>
        <taxon>Acanthomorphata</taxon>
        <taxon>Ovalentaria</taxon>
        <taxon>Atherinomorphae</taxon>
        <taxon>Cyprinodontiformes</taxon>
        <taxon>Cyprinodontidae</taxon>
        <taxon>Cyprinodon</taxon>
    </lineage>
</organism>
<dbReference type="InterPro" id="IPR007110">
    <property type="entry name" value="Ig-like_dom"/>
</dbReference>
<evidence type="ECO:0000256" key="4">
    <source>
        <dbReference type="ARBA" id="ARBA00022989"/>
    </source>
</evidence>
<dbReference type="SMART" id="SM00409">
    <property type="entry name" value="IG"/>
    <property type="match status" value="1"/>
</dbReference>
<keyword evidence="6" id="KW-1015">Disulfide bond</keyword>
<dbReference type="GO" id="GO:0005886">
    <property type="term" value="C:plasma membrane"/>
    <property type="evidence" value="ECO:0007669"/>
    <property type="project" value="TreeGrafter"/>
</dbReference>
<keyword evidence="4 9" id="KW-1133">Transmembrane helix</keyword>
<dbReference type="AlphaFoldDB" id="A0A3Q2D3U7"/>